<reference evidence="1" key="1">
    <citation type="submission" date="2018-05" db="EMBL/GenBank/DDBJ databases">
        <authorList>
            <person name="Lanie J.A."/>
            <person name="Ng W.-L."/>
            <person name="Kazmierczak K.M."/>
            <person name="Andrzejewski T.M."/>
            <person name="Davidsen T.M."/>
            <person name="Wayne K.J."/>
            <person name="Tettelin H."/>
            <person name="Glass J.I."/>
            <person name="Rusch D."/>
            <person name="Podicherti R."/>
            <person name="Tsui H.-C.T."/>
            <person name="Winkler M.E."/>
        </authorList>
    </citation>
    <scope>NUCLEOTIDE SEQUENCE</scope>
</reference>
<name>A0A381WSN1_9ZZZZ</name>
<dbReference type="AlphaFoldDB" id="A0A381WSN1"/>
<sequence>MQGPVYVLDQHPARPPSFQSQPAYHLVGGLAIA</sequence>
<evidence type="ECO:0000313" key="1">
    <source>
        <dbReference type="EMBL" id="SVA55519.1"/>
    </source>
</evidence>
<accession>A0A381WSN1</accession>
<protein>
    <submittedName>
        <fullName evidence="1">Uncharacterized protein</fullName>
    </submittedName>
</protein>
<proteinExistence type="predicted"/>
<dbReference type="EMBL" id="UINC01012758">
    <property type="protein sequence ID" value="SVA55519.1"/>
    <property type="molecule type" value="Genomic_DNA"/>
</dbReference>
<gene>
    <name evidence="1" type="ORF">METZ01_LOCUS108373</name>
</gene>
<organism evidence="1">
    <name type="scientific">marine metagenome</name>
    <dbReference type="NCBI Taxonomy" id="408172"/>
    <lineage>
        <taxon>unclassified sequences</taxon>
        <taxon>metagenomes</taxon>
        <taxon>ecological metagenomes</taxon>
    </lineage>
</organism>